<organism evidence="1 2">
    <name type="scientific">Papaver nudicaule</name>
    <name type="common">Iceland poppy</name>
    <dbReference type="NCBI Taxonomy" id="74823"/>
    <lineage>
        <taxon>Eukaryota</taxon>
        <taxon>Viridiplantae</taxon>
        <taxon>Streptophyta</taxon>
        <taxon>Embryophyta</taxon>
        <taxon>Tracheophyta</taxon>
        <taxon>Spermatophyta</taxon>
        <taxon>Magnoliopsida</taxon>
        <taxon>Ranunculales</taxon>
        <taxon>Papaveraceae</taxon>
        <taxon>Papaveroideae</taxon>
        <taxon>Papaver</taxon>
    </lineage>
</organism>
<comment type="caution">
    <text evidence="1">The sequence shown here is derived from an EMBL/GenBank/DDBJ whole genome shotgun (WGS) entry which is preliminary data.</text>
</comment>
<evidence type="ECO:0000313" key="1">
    <source>
        <dbReference type="EMBL" id="MCL7033593.1"/>
    </source>
</evidence>
<evidence type="ECO:0000313" key="2">
    <source>
        <dbReference type="Proteomes" id="UP001177140"/>
    </source>
</evidence>
<name>A0AA41SFN6_PAPNU</name>
<protein>
    <recommendedName>
        <fullName evidence="3">FBD domain-containing protein</fullName>
    </recommendedName>
</protein>
<dbReference type="Proteomes" id="UP001177140">
    <property type="component" value="Unassembled WGS sequence"/>
</dbReference>
<proteinExistence type="predicted"/>
<feature type="non-terminal residue" evidence="1">
    <location>
        <position position="1"/>
    </location>
</feature>
<evidence type="ECO:0008006" key="3">
    <source>
        <dbReference type="Google" id="ProtNLM"/>
    </source>
</evidence>
<keyword evidence="2" id="KW-1185">Reference proteome</keyword>
<accession>A0AA41SFN6</accession>
<dbReference type="EMBL" id="JAJJMA010136280">
    <property type="protein sequence ID" value="MCL7033593.1"/>
    <property type="molecule type" value="Genomic_DNA"/>
</dbReference>
<dbReference type="AlphaFoldDB" id="A0AA41SFN6"/>
<reference evidence="1" key="1">
    <citation type="submission" date="2022-03" db="EMBL/GenBank/DDBJ databases">
        <title>A functionally conserved STORR gene fusion in Papaver species that diverged 16.8 million years ago.</title>
        <authorList>
            <person name="Catania T."/>
        </authorList>
    </citation>
    <scope>NUCLEOTIDE SEQUENCE</scope>
    <source>
        <strain evidence="1">S-191538</strain>
    </source>
</reference>
<sequence>ALGGAPDILDGRSLDFCNLQLLELQTYLSRDCLHSVLYILKISPNLESLSLKISERNYQKPPVYPFCDEVKINPENIGDYWDAGLSLPCMICHLKFVEIKGLRGCKLVLARYSAKQDSQREKRMTKFSEMLLMFPRASKNIISLCRF</sequence>
<gene>
    <name evidence="1" type="ORF">MKW94_022013</name>
</gene>